<proteinExistence type="predicted"/>
<evidence type="ECO:0000313" key="3">
    <source>
        <dbReference type="Proteomes" id="UP000001312"/>
    </source>
</evidence>
<dbReference type="KEGG" id="ssl:SS1G_08016"/>
<dbReference type="EMBL" id="CH476630">
    <property type="protein sequence ID" value="EDN92154.1"/>
    <property type="molecule type" value="Genomic_DNA"/>
</dbReference>
<dbReference type="AlphaFoldDB" id="A7ERR2"/>
<accession>A7ERR2</accession>
<reference evidence="3" key="1">
    <citation type="journal article" date="2011" name="PLoS Genet.">
        <title>Genomic analysis of the necrotrophic fungal pathogens Sclerotinia sclerotiorum and Botrytis cinerea.</title>
        <authorList>
            <person name="Amselem J."/>
            <person name="Cuomo C.A."/>
            <person name="van Kan J.A."/>
            <person name="Viaud M."/>
            <person name="Benito E.P."/>
            <person name="Couloux A."/>
            <person name="Coutinho P.M."/>
            <person name="de Vries R.P."/>
            <person name="Dyer P.S."/>
            <person name="Fillinger S."/>
            <person name="Fournier E."/>
            <person name="Gout L."/>
            <person name="Hahn M."/>
            <person name="Kohn L."/>
            <person name="Lapalu N."/>
            <person name="Plummer K.M."/>
            <person name="Pradier J.M."/>
            <person name="Quevillon E."/>
            <person name="Sharon A."/>
            <person name="Simon A."/>
            <person name="ten Have A."/>
            <person name="Tudzynski B."/>
            <person name="Tudzynski P."/>
            <person name="Wincker P."/>
            <person name="Andrew M."/>
            <person name="Anthouard V."/>
            <person name="Beever R.E."/>
            <person name="Beffa R."/>
            <person name="Benoit I."/>
            <person name="Bouzid O."/>
            <person name="Brault B."/>
            <person name="Chen Z."/>
            <person name="Choquer M."/>
            <person name="Collemare J."/>
            <person name="Cotton P."/>
            <person name="Danchin E.G."/>
            <person name="Da Silva C."/>
            <person name="Gautier A."/>
            <person name="Giraud C."/>
            <person name="Giraud T."/>
            <person name="Gonzalez C."/>
            <person name="Grossetete S."/>
            <person name="Guldener U."/>
            <person name="Henrissat B."/>
            <person name="Howlett B.J."/>
            <person name="Kodira C."/>
            <person name="Kretschmer M."/>
            <person name="Lappartient A."/>
            <person name="Leroch M."/>
            <person name="Levis C."/>
            <person name="Mauceli E."/>
            <person name="Neuveglise C."/>
            <person name="Oeser B."/>
            <person name="Pearson M."/>
            <person name="Poulain J."/>
            <person name="Poussereau N."/>
            <person name="Quesneville H."/>
            <person name="Rascle C."/>
            <person name="Schumacher J."/>
            <person name="Segurens B."/>
            <person name="Sexton A."/>
            <person name="Silva E."/>
            <person name="Sirven C."/>
            <person name="Soanes D.M."/>
            <person name="Talbot N.J."/>
            <person name="Templeton M."/>
            <person name="Yandava C."/>
            <person name="Yarden O."/>
            <person name="Zeng Q."/>
            <person name="Rollins J.A."/>
            <person name="Lebrun M.H."/>
            <person name="Dickman M."/>
        </authorList>
    </citation>
    <scope>NUCLEOTIDE SEQUENCE [LARGE SCALE GENOMIC DNA]</scope>
    <source>
        <strain evidence="3">ATCC 18683 / 1980 / Ss-1</strain>
    </source>
</reference>
<dbReference type="InParanoid" id="A7ERR2"/>
<protein>
    <submittedName>
        <fullName evidence="2">Uncharacterized protein</fullName>
    </submittedName>
</protein>
<evidence type="ECO:0000256" key="1">
    <source>
        <dbReference type="SAM" id="MobiDB-lite"/>
    </source>
</evidence>
<dbReference type="GeneID" id="5487140"/>
<gene>
    <name evidence="2" type="ORF">SS1G_08016</name>
</gene>
<name>A7ERR2_SCLS1</name>
<organism evidence="2 3">
    <name type="scientific">Sclerotinia sclerotiorum (strain ATCC 18683 / 1980 / Ss-1)</name>
    <name type="common">White mold</name>
    <name type="synonym">Whetzelinia sclerotiorum</name>
    <dbReference type="NCBI Taxonomy" id="665079"/>
    <lineage>
        <taxon>Eukaryota</taxon>
        <taxon>Fungi</taxon>
        <taxon>Dikarya</taxon>
        <taxon>Ascomycota</taxon>
        <taxon>Pezizomycotina</taxon>
        <taxon>Leotiomycetes</taxon>
        <taxon>Helotiales</taxon>
        <taxon>Sclerotiniaceae</taxon>
        <taxon>Sclerotinia</taxon>
    </lineage>
</organism>
<feature type="region of interest" description="Disordered" evidence="1">
    <location>
        <begin position="1"/>
        <end position="28"/>
    </location>
</feature>
<dbReference type="RefSeq" id="XP_001591390.1">
    <property type="nucleotide sequence ID" value="XM_001591340.1"/>
</dbReference>
<feature type="compositionally biased region" description="Basic and acidic residues" evidence="1">
    <location>
        <begin position="1"/>
        <end position="18"/>
    </location>
</feature>
<evidence type="ECO:0000313" key="2">
    <source>
        <dbReference type="EMBL" id="EDN92154.1"/>
    </source>
</evidence>
<dbReference type="Proteomes" id="UP000001312">
    <property type="component" value="Unassembled WGS sequence"/>
</dbReference>
<keyword evidence="3" id="KW-1185">Reference proteome</keyword>
<sequence>MKASHRYELEQTHQRNSERGGIQNADPEVVEYQGHIFA</sequence>